<dbReference type="InterPro" id="IPR012337">
    <property type="entry name" value="RNaseH-like_sf"/>
</dbReference>
<dbReference type="GeneID" id="94845671"/>
<dbReference type="AlphaFoldDB" id="A0A1J4JHT9"/>
<comment type="caution">
    <text evidence="1">The sequence shown here is derived from an EMBL/GenBank/DDBJ whole genome shotgun (WGS) entry which is preliminary data.</text>
</comment>
<name>A0A1J4JHT9_9EUKA</name>
<sequence>MDFDRTTTTIGDELKAQLSHFDFEDKLESAVTDCASVMIKTINNLNFQLSPCLAHIVHSAIKKFLMQIPALELAMKNANILHNDYRFKQYLLTANYRKSNVQTYVDTRWLSRANTCTDIVNYYKVVKQYETLMNRLVQLRFDTDNVKIDPYVLPITYNDYQICISLNSVLEKIRKSILKIETRNNNGIFLPHPQQIKNIYALDEISMSLTHGTIQSNPWKVVFSNIEDILKFLFQNYINWL</sequence>
<evidence type="ECO:0000313" key="2">
    <source>
        <dbReference type="Proteomes" id="UP000179807"/>
    </source>
</evidence>
<dbReference type="VEuPathDB" id="TrichDB:TRFO_36674"/>
<dbReference type="Proteomes" id="UP000179807">
    <property type="component" value="Unassembled WGS sequence"/>
</dbReference>
<evidence type="ECO:0000313" key="1">
    <source>
        <dbReference type="EMBL" id="OHS97179.1"/>
    </source>
</evidence>
<keyword evidence="2" id="KW-1185">Reference proteome</keyword>
<proteinExistence type="predicted"/>
<dbReference type="SUPFAM" id="SSF53098">
    <property type="entry name" value="Ribonuclease H-like"/>
    <property type="match status" value="1"/>
</dbReference>
<protein>
    <submittedName>
        <fullName evidence="1">Uncharacterized protein</fullName>
    </submittedName>
</protein>
<gene>
    <name evidence="1" type="ORF">TRFO_36674</name>
</gene>
<dbReference type="EMBL" id="MLAK01001132">
    <property type="protein sequence ID" value="OHS97179.1"/>
    <property type="molecule type" value="Genomic_DNA"/>
</dbReference>
<accession>A0A1J4JHT9</accession>
<organism evidence="1 2">
    <name type="scientific">Tritrichomonas foetus</name>
    <dbReference type="NCBI Taxonomy" id="1144522"/>
    <lineage>
        <taxon>Eukaryota</taxon>
        <taxon>Metamonada</taxon>
        <taxon>Parabasalia</taxon>
        <taxon>Tritrichomonadida</taxon>
        <taxon>Tritrichomonadidae</taxon>
        <taxon>Tritrichomonas</taxon>
    </lineage>
</organism>
<reference evidence="1" key="1">
    <citation type="submission" date="2016-10" db="EMBL/GenBank/DDBJ databases">
        <authorList>
            <person name="Benchimol M."/>
            <person name="Almeida L.G."/>
            <person name="Vasconcelos A.T."/>
            <person name="Perreira-Neves A."/>
            <person name="Rosa I.A."/>
            <person name="Tasca T."/>
            <person name="Bogo M.R."/>
            <person name="de Souza W."/>
        </authorList>
    </citation>
    <scope>NUCLEOTIDE SEQUENCE [LARGE SCALE GENOMIC DNA]</scope>
    <source>
        <strain evidence="1">K</strain>
    </source>
</reference>
<dbReference type="RefSeq" id="XP_068350316.1">
    <property type="nucleotide sequence ID" value="XM_068510967.1"/>
</dbReference>